<comment type="caution">
    <text evidence="1">The sequence shown here is derived from an EMBL/GenBank/DDBJ whole genome shotgun (WGS) entry which is preliminary data.</text>
</comment>
<accession>A0ABT5TXW7</accession>
<sequence length="207" mass="21765">MSTADYVLTVNNGTRRVHRAACKRATNPNVLAELDPRHLEGATPASCCKPSAKSVEEAIRDVLEPATEGMYAVAPDDTEQSAEVEQSSDGLAVLPYASTDIAKHYWPVLCKGGALALADAYGVQVKATTAEARLVGSPDDVAAAADALQALWTEVYAAFNAWRKADAEYLAIKAADKGKPWGKSGKKDAELGYLASAVQDAAGAVTR</sequence>
<evidence type="ECO:0000313" key="2">
    <source>
        <dbReference type="Proteomes" id="UP001165561"/>
    </source>
</evidence>
<dbReference type="Proteomes" id="UP001165561">
    <property type="component" value="Unassembled WGS sequence"/>
</dbReference>
<dbReference type="EMBL" id="JARACI010000903">
    <property type="protein sequence ID" value="MDD9206503.1"/>
    <property type="molecule type" value="Genomic_DNA"/>
</dbReference>
<keyword evidence="2" id="KW-1185">Reference proteome</keyword>
<protein>
    <recommendedName>
        <fullName evidence="3">Tail assembly chaperone</fullName>
    </recommendedName>
</protein>
<gene>
    <name evidence="1" type="ORF">PU560_08490</name>
</gene>
<reference evidence="1" key="1">
    <citation type="submission" date="2023-02" db="EMBL/GenBank/DDBJ databases">
        <title>Georgenia sp.10Sc9-8, isolated from a soil sample collected from the Taklamakan desert.</title>
        <authorList>
            <person name="Liu S."/>
        </authorList>
    </citation>
    <scope>NUCLEOTIDE SEQUENCE</scope>
    <source>
        <strain evidence="1">10Sc9-8</strain>
    </source>
</reference>
<evidence type="ECO:0000313" key="1">
    <source>
        <dbReference type="EMBL" id="MDD9206503.1"/>
    </source>
</evidence>
<proteinExistence type="predicted"/>
<organism evidence="1 2">
    <name type="scientific">Georgenia halotolerans</name>
    <dbReference type="NCBI Taxonomy" id="3028317"/>
    <lineage>
        <taxon>Bacteria</taxon>
        <taxon>Bacillati</taxon>
        <taxon>Actinomycetota</taxon>
        <taxon>Actinomycetes</taxon>
        <taxon>Micrococcales</taxon>
        <taxon>Bogoriellaceae</taxon>
        <taxon>Georgenia</taxon>
    </lineage>
</organism>
<evidence type="ECO:0008006" key="3">
    <source>
        <dbReference type="Google" id="ProtNLM"/>
    </source>
</evidence>
<name>A0ABT5TXW7_9MICO</name>